<protein>
    <submittedName>
        <fullName evidence="1">Uncharacterized protein</fullName>
    </submittedName>
</protein>
<sequence>MLRHFHLNAHFTEI</sequence>
<organism evidence="1">
    <name type="scientific">Rhizophora mucronata</name>
    <name type="common">Asiatic mangrove</name>
    <dbReference type="NCBI Taxonomy" id="61149"/>
    <lineage>
        <taxon>Eukaryota</taxon>
        <taxon>Viridiplantae</taxon>
        <taxon>Streptophyta</taxon>
        <taxon>Embryophyta</taxon>
        <taxon>Tracheophyta</taxon>
        <taxon>Spermatophyta</taxon>
        <taxon>Magnoliopsida</taxon>
        <taxon>eudicotyledons</taxon>
        <taxon>Gunneridae</taxon>
        <taxon>Pentapetalae</taxon>
        <taxon>rosids</taxon>
        <taxon>fabids</taxon>
        <taxon>Malpighiales</taxon>
        <taxon>Rhizophoraceae</taxon>
        <taxon>Rhizophora</taxon>
    </lineage>
</organism>
<proteinExistence type="predicted"/>
<accession>A0A2P2QJR1</accession>
<dbReference type="EMBL" id="GGEC01086717">
    <property type="protein sequence ID" value="MBX67201.1"/>
    <property type="molecule type" value="Transcribed_RNA"/>
</dbReference>
<name>A0A2P2QJR1_RHIMU</name>
<evidence type="ECO:0000313" key="1">
    <source>
        <dbReference type="EMBL" id="MBX67201.1"/>
    </source>
</evidence>
<reference evidence="1" key="1">
    <citation type="submission" date="2018-02" db="EMBL/GenBank/DDBJ databases">
        <title>Rhizophora mucronata_Transcriptome.</title>
        <authorList>
            <person name="Meera S.P."/>
            <person name="Sreeshan A."/>
            <person name="Augustine A."/>
        </authorList>
    </citation>
    <scope>NUCLEOTIDE SEQUENCE</scope>
    <source>
        <tissue evidence="1">Leaf</tissue>
    </source>
</reference>